<dbReference type="PROSITE" id="PS50043">
    <property type="entry name" value="HTH_LUXR_2"/>
    <property type="match status" value="1"/>
</dbReference>
<dbReference type="Gene3D" id="1.10.10.10">
    <property type="entry name" value="Winged helix-like DNA-binding domain superfamily/Winged helix DNA-binding domain"/>
    <property type="match status" value="1"/>
</dbReference>
<dbReference type="SMART" id="SM00421">
    <property type="entry name" value="HTH_LUXR"/>
    <property type="match status" value="1"/>
</dbReference>
<evidence type="ECO:0000313" key="4">
    <source>
        <dbReference type="Proteomes" id="UP000291424"/>
    </source>
</evidence>
<gene>
    <name evidence="3" type="ORF">E0L20_13730</name>
</gene>
<keyword evidence="1" id="KW-0238">DNA-binding</keyword>
<dbReference type="GO" id="GO:0003677">
    <property type="term" value="F:DNA binding"/>
    <property type="evidence" value="ECO:0007669"/>
    <property type="project" value="UniProtKB-KW"/>
</dbReference>
<evidence type="ECO:0000259" key="2">
    <source>
        <dbReference type="PROSITE" id="PS50043"/>
    </source>
</evidence>
<dbReference type="SUPFAM" id="SSF46894">
    <property type="entry name" value="C-terminal effector domain of the bipartite response regulators"/>
    <property type="match status" value="1"/>
</dbReference>
<proteinExistence type="predicted"/>
<evidence type="ECO:0000256" key="1">
    <source>
        <dbReference type="ARBA" id="ARBA00023125"/>
    </source>
</evidence>
<dbReference type="AlphaFoldDB" id="A0A4R0G670"/>
<organism evidence="3 4">
    <name type="scientific">Enterobacter wuhouensis</name>
    <dbReference type="NCBI Taxonomy" id="2529381"/>
    <lineage>
        <taxon>Bacteria</taxon>
        <taxon>Pseudomonadati</taxon>
        <taxon>Pseudomonadota</taxon>
        <taxon>Gammaproteobacteria</taxon>
        <taxon>Enterobacterales</taxon>
        <taxon>Enterobacteriaceae</taxon>
        <taxon>Enterobacter</taxon>
    </lineage>
</organism>
<dbReference type="EMBL" id="SJOO01000005">
    <property type="protein sequence ID" value="TCB91886.1"/>
    <property type="molecule type" value="Genomic_DNA"/>
</dbReference>
<name>A0A4R0G670_9ENTR</name>
<dbReference type="GO" id="GO:0006355">
    <property type="term" value="P:regulation of DNA-templated transcription"/>
    <property type="evidence" value="ECO:0007669"/>
    <property type="project" value="InterPro"/>
</dbReference>
<dbReference type="PRINTS" id="PR00038">
    <property type="entry name" value="HTHLUXR"/>
</dbReference>
<feature type="domain" description="HTH luxR-type" evidence="2">
    <location>
        <begin position="130"/>
        <end position="195"/>
    </location>
</feature>
<protein>
    <submittedName>
        <fullName evidence="3">LuxR family transcriptional regulator</fullName>
    </submittedName>
</protein>
<reference evidence="3 4" key="1">
    <citation type="submission" date="2019-02" db="EMBL/GenBank/DDBJ databases">
        <title>The draft genome of Enterobacter spp. strains.</title>
        <authorList>
            <person name="Wang C."/>
            <person name="Feng Y."/>
            <person name="Zong Z."/>
        </authorList>
    </citation>
    <scope>NUCLEOTIDE SEQUENCE [LARGE SCALE GENOMIC DNA]</scope>
    <source>
        <strain evidence="3 4">WCHEW120002</strain>
    </source>
</reference>
<dbReference type="InterPro" id="IPR016032">
    <property type="entry name" value="Sig_transdc_resp-reg_C-effctor"/>
</dbReference>
<evidence type="ECO:0000313" key="3">
    <source>
        <dbReference type="EMBL" id="TCB91886.1"/>
    </source>
</evidence>
<dbReference type="InterPro" id="IPR000792">
    <property type="entry name" value="Tscrpt_reg_LuxR_C"/>
</dbReference>
<dbReference type="InterPro" id="IPR036388">
    <property type="entry name" value="WH-like_DNA-bd_sf"/>
</dbReference>
<sequence>MVNILINESNMFLQFGLTKLFTDTLSQLTKQDLCFDSCFTAKGVRAADVIVLSLCAGEYLTCFPELQERKKGFVIGLVEDLNLVNALPDCFQDVIFISRRATLSEFTEALTHAWQRGIVQSDSGSMMSCIDCQQNKLSPQQARIILGFYRGLSVAKIADELSVSDKTVFTHKYIIMNKFRLRSDYELVSLLNKVANAKRLALRASALNVYRAD</sequence>
<dbReference type="Proteomes" id="UP000291424">
    <property type="component" value="Unassembled WGS sequence"/>
</dbReference>
<comment type="caution">
    <text evidence="3">The sequence shown here is derived from an EMBL/GenBank/DDBJ whole genome shotgun (WGS) entry which is preliminary data.</text>
</comment>
<dbReference type="Pfam" id="PF00196">
    <property type="entry name" value="GerE"/>
    <property type="match status" value="1"/>
</dbReference>
<dbReference type="OrthoDB" id="6547505at2"/>
<accession>A0A4R0G670</accession>